<evidence type="ECO:0000313" key="1">
    <source>
        <dbReference type="EMBL" id="RQW73668.1"/>
    </source>
</evidence>
<evidence type="ECO:0000313" key="2">
    <source>
        <dbReference type="Proteomes" id="UP000274033"/>
    </source>
</evidence>
<dbReference type="RefSeq" id="WP_124766268.1">
    <property type="nucleotide sequence ID" value="NZ_JAFBDY010000016.1"/>
</dbReference>
<dbReference type="EMBL" id="RRCT01000017">
    <property type="protein sequence ID" value="RQW73668.1"/>
    <property type="molecule type" value="Genomic_DNA"/>
</dbReference>
<dbReference type="SUPFAM" id="SSF46785">
    <property type="entry name" value="Winged helix' DNA-binding domain"/>
    <property type="match status" value="1"/>
</dbReference>
<gene>
    <name evidence="1" type="ORF">EBB45_15575</name>
</gene>
<name>A0A3N9UB58_9BACI</name>
<accession>A0A3N9UB58</accession>
<dbReference type="InterPro" id="IPR036390">
    <property type="entry name" value="WH_DNA-bd_sf"/>
</dbReference>
<protein>
    <submittedName>
        <fullName evidence="1">Transcriptional regulator</fullName>
    </submittedName>
</protein>
<sequence>MSLLNNDTPILISTTLAMNIGLNEALMLQQLNDLVQTAGSVREGEKWISKTLMEFHQQFPFWSKSTIDRILKKLEQLNLIEVGNFNERKTDRTKWYRINEEEVKKISHHGFSQNDELKNSPQKIDEMDTSISKKGLCQNDELDTSTCRFPSRQYGGMGHVKMTGAIPIDYTENTIKDYIRERAYPPRRMASNILKLIKVKFEMTKVLLGRIRNCCDFEFMTTEFVT</sequence>
<keyword evidence="2" id="KW-1185">Reference proteome</keyword>
<dbReference type="Proteomes" id="UP000274033">
    <property type="component" value="Unassembled WGS sequence"/>
</dbReference>
<proteinExistence type="predicted"/>
<dbReference type="OrthoDB" id="1258529at2"/>
<reference evidence="1 2" key="1">
    <citation type="journal article" date="2013" name="J. Microbiol.">
        <title>Lysinibacillus chungkukjangi sp. nov., isolated from Chungkukjang, Korean fermented soybean food.</title>
        <authorList>
            <person name="Kim S.J."/>
            <person name="Jang Y.H."/>
            <person name="Hamada M."/>
            <person name="Ahn J.H."/>
            <person name="Weon H.Y."/>
            <person name="Suzuki K."/>
            <person name="Whang K.S."/>
            <person name="Kwon S.W."/>
        </authorList>
    </citation>
    <scope>NUCLEOTIDE SEQUENCE [LARGE SCALE GENOMIC DNA]</scope>
    <source>
        <strain evidence="1 2">MCCC 1A12701</strain>
    </source>
</reference>
<dbReference type="AlphaFoldDB" id="A0A3N9UB58"/>
<organism evidence="1 2">
    <name type="scientific">Lysinibacillus composti</name>
    <dbReference type="NCBI Taxonomy" id="720633"/>
    <lineage>
        <taxon>Bacteria</taxon>
        <taxon>Bacillati</taxon>
        <taxon>Bacillota</taxon>
        <taxon>Bacilli</taxon>
        <taxon>Bacillales</taxon>
        <taxon>Bacillaceae</taxon>
        <taxon>Lysinibacillus</taxon>
    </lineage>
</organism>
<comment type="caution">
    <text evidence="1">The sequence shown here is derived from an EMBL/GenBank/DDBJ whole genome shotgun (WGS) entry which is preliminary data.</text>
</comment>